<dbReference type="Proteomes" id="UP000638043">
    <property type="component" value="Unassembled WGS sequence"/>
</dbReference>
<sequence length="173" mass="19473">MITQVTASKLIDAPVRRVYDQWTQFEEFPHFMSAVKKVEQLDDTHTRWDVEIGGVRRQFDATITEQIPDRRIRWESLTEKAHVGEVEFEPEGDGTRVELTMSWAPEGFVEKVGAVLNLDELAAERDLTMFAAFIADRPAPTGAWRGRVTDEPAQPGTTATTAADDTADPDIRL</sequence>
<dbReference type="SUPFAM" id="SSF55961">
    <property type="entry name" value="Bet v1-like"/>
    <property type="match status" value="1"/>
</dbReference>
<reference evidence="4" key="1">
    <citation type="journal article" date="2019" name="Int. J. Syst. Evol. Microbiol.">
        <title>The Global Catalogue of Microorganisms (GCM) 10K type strain sequencing project: providing services to taxonomists for standard genome sequencing and annotation.</title>
        <authorList>
            <consortium name="The Broad Institute Genomics Platform"/>
            <consortium name="The Broad Institute Genome Sequencing Center for Infectious Disease"/>
            <person name="Wu L."/>
            <person name="Ma J."/>
        </authorList>
    </citation>
    <scope>NUCLEOTIDE SEQUENCE [LARGE SCALE GENOMIC DNA]</scope>
    <source>
        <strain evidence="4">CGMCC 4.7181</strain>
    </source>
</reference>
<proteinExistence type="predicted"/>
<evidence type="ECO:0000259" key="2">
    <source>
        <dbReference type="Pfam" id="PF03364"/>
    </source>
</evidence>
<organism evidence="3 4">
    <name type="scientific">Microbacterium nanhaiense</name>
    <dbReference type="NCBI Taxonomy" id="1301026"/>
    <lineage>
        <taxon>Bacteria</taxon>
        <taxon>Bacillati</taxon>
        <taxon>Actinomycetota</taxon>
        <taxon>Actinomycetes</taxon>
        <taxon>Micrococcales</taxon>
        <taxon>Microbacteriaceae</taxon>
        <taxon>Microbacterium</taxon>
    </lineage>
</organism>
<dbReference type="InterPro" id="IPR047137">
    <property type="entry name" value="ORF3"/>
</dbReference>
<gene>
    <name evidence="3" type="ORF">GCM10010910_06320</name>
</gene>
<dbReference type="InterPro" id="IPR005031">
    <property type="entry name" value="COQ10_START"/>
</dbReference>
<comment type="caution">
    <text evidence="3">The sequence shown here is derived from an EMBL/GenBank/DDBJ whole genome shotgun (WGS) entry which is preliminary data.</text>
</comment>
<evidence type="ECO:0000313" key="4">
    <source>
        <dbReference type="Proteomes" id="UP000638043"/>
    </source>
</evidence>
<name>A0ABQ2MYW7_9MICO</name>
<protein>
    <submittedName>
        <fullName evidence="3">Cyclase</fullName>
    </submittedName>
</protein>
<feature type="domain" description="Coenzyme Q-binding protein COQ10 START" evidence="2">
    <location>
        <begin position="11"/>
        <end position="118"/>
    </location>
</feature>
<evidence type="ECO:0000313" key="3">
    <source>
        <dbReference type="EMBL" id="GGO60570.1"/>
    </source>
</evidence>
<dbReference type="PANTHER" id="PTHR33824">
    <property type="entry name" value="POLYKETIDE CYCLASE/DEHYDRASE AND LIPID TRANSPORT SUPERFAMILY PROTEIN"/>
    <property type="match status" value="1"/>
</dbReference>
<dbReference type="EMBL" id="BMMQ01000002">
    <property type="protein sequence ID" value="GGO60570.1"/>
    <property type="molecule type" value="Genomic_DNA"/>
</dbReference>
<accession>A0ABQ2MYW7</accession>
<keyword evidence="4" id="KW-1185">Reference proteome</keyword>
<dbReference type="Gene3D" id="3.30.530.20">
    <property type="match status" value="1"/>
</dbReference>
<dbReference type="InterPro" id="IPR023393">
    <property type="entry name" value="START-like_dom_sf"/>
</dbReference>
<dbReference type="PANTHER" id="PTHR33824:SF7">
    <property type="entry name" value="POLYKETIDE CYCLASE_DEHYDRASE AND LIPID TRANSPORT SUPERFAMILY PROTEIN"/>
    <property type="match status" value="1"/>
</dbReference>
<dbReference type="RefSeq" id="WP_188699958.1">
    <property type="nucleotide sequence ID" value="NZ_BMMQ01000002.1"/>
</dbReference>
<dbReference type="Pfam" id="PF03364">
    <property type="entry name" value="Polyketide_cyc"/>
    <property type="match status" value="1"/>
</dbReference>
<dbReference type="CDD" id="cd07817">
    <property type="entry name" value="SRPBCC_8"/>
    <property type="match status" value="1"/>
</dbReference>
<evidence type="ECO:0000256" key="1">
    <source>
        <dbReference type="SAM" id="MobiDB-lite"/>
    </source>
</evidence>
<feature type="region of interest" description="Disordered" evidence="1">
    <location>
        <begin position="141"/>
        <end position="173"/>
    </location>
</feature>